<proteinExistence type="predicted"/>
<accession>A0A139LBR7</accession>
<dbReference type="Proteomes" id="UP000070319">
    <property type="component" value="Unassembled WGS sequence"/>
</dbReference>
<organism evidence="1">
    <name type="scientific">Bacteroides intestinalis</name>
    <dbReference type="NCBI Taxonomy" id="329854"/>
    <lineage>
        <taxon>Bacteria</taxon>
        <taxon>Pseudomonadati</taxon>
        <taxon>Bacteroidota</taxon>
        <taxon>Bacteroidia</taxon>
        <taxon>Bacteroidales</taxon>
        <taxon>Bacteroidaceae</taxon>
        <taxon>Bacteroides</taxon>
    </lineage>
</organism>
<evidence type="ECO:0000313" key="2">
    <source>
        <dbReference type="Proteomes" id="UP000070319"/>
    </source>
</evidence>
<comment type="caution">
    <text evidence="1">The sequence shown here is derived from an EMBL/GenBank/DDBJ whole genome shotgun (WGS) entry which is preliminary data.</text>
</comment>
<protein>
    <submittedName>
        <fullName evidence="1">Uncharacterized protein</fullName>
    </submittedName>
</protein>
<sequence length="42" mass="5201">MRFDRIFFKYDYLIPLPIFFEIEEYCLLFRRATPFLGDGVTF</sequence>
<dbReference type="AlphaFoldDB" id="A0A139LBR7"/>
<name>A0A139LBR7_9BACE</name>
<reference evidence="1 2" key="1">
    <citation type="submission" date="2016-02" db="EMBL/GenBank/DDBJ databases">
        <authorList>
            <person name="Wen L."/>
            <person name="He K."/>
            <person name="Yang H."/>
        </authorList>
    </citation>
    <scope>NUCLEOTIDE SEQUENCE [LARGE SCALE GENOMIC DNA]</scope>
    <source>
        <strain evidence="1 2">KLE1704</strain>
    </source>
</reference>
<dbReference type="EMBL" id="LTDF01000094">
    <property type="protein sequence ID" value="KXT48850.1"/>
    <property type="molecule type" value="Genomic_DNA"/>
</dbReference>
<gene>
    <name evidence="1" type="ORF">HMPREF2531_02716</name>
</gene>
<evidence type="ECO:0000313" key="1">
    <source>
        <dbReference type="EMBL" id="KXT48850.1"/>
    </source>
</evidence>
<dbReference type="PATRIC" id="fig|329854.7.peg.2768"/>